<feature type="region of interest" description="Disordered" evidence="1">
    <location>
        <begin position="682"/>
        <end position="719"/>
    </location>
</feature>
<feature type="compositionally biased region" description="Pro residues" evidence="1">
    <location>
        <begin position="150"/>
        <end position="160"/>
    </location>
</feature>
<feature type="region of interest" description="Disordered" evidence="1">
    <location>
        <begin position="131"/>
        <end position="162"/>
    </location>
</feature>
<evidence type="ECO:0008006" key="4">
    <source>
        <dbReference type="Google" id="ProtNLM"/>
    </source>
</evidence>
<feature type="region of interest" description="Disordered" evidence="1">
    <location>
        <begin position="49"/>
        <end position="68"/>
    </location>
</feature>
<name>A0A835XGP6_9CHLO</name>
<accession>A0A835XGP6</accession>
<feature type="compositionally biased region" description="Polar residues" evidence="1">
    <location>
        <begin position="486"/>
        <end position="495"/>
    </location>
</feature>
<gene>
    <name evidence="2" type="ORF">HYH03_017714</name>
</gene>
<keyword evidence="3" id="KW-1185">Reference proteome</keyword>
<feature type="compositionally biased region" description="Low complexity" evidence="1">
    <location>
        <begin position="421"/>
        <end position="430"/>
    </location>
</feature>
<evidence type="ECO:0000313" key="2">
    <source>
        <dbReference type="EMBL" id="KAG2483406.1"/>
    </source>
</evidence>
<feature type="region of interest" description="Disordered" evidence="1">
    <location>
        <begin position="208"/>
        <end position="229"/>
    </location>
</feature>
<dbReference type="InterPro" id="IPR011009">
    <property type="entry name" value="Kinase-like_dom_sf"/>
</dbReference>
<dbReference type="AlphaFoldDB" id="A0A835XGP6"/>
<proteinExistence type="predicted"/>
<dbReference type="SUPFAM" id="SSF56112">
    <property type="entry name" value="Protein kinase-like (PK-like)"/>
    <property type="match status" value="1"/>
</dbReference>
<dbReference type="Proteomes" id="UP000612055">
    <property type="component" value="Unassembled WGS sequence"/>
</dbReference>
<dbReference type="Gene3D" id="1.10.510.10">
    <property type="entry name" value="Transferase(Phosphotransferase) domain 1"/>
    <property type="match status" value="1"/>
</dbReference>
<feature type="region of interest" description="Disordered" evidence="1">
    <location>
        <begin position="547"/>
        <end position="609"/>
    </location>
</feature>
<feature type="region of interest" description="Disordered" evidence="1">
    <location>
        <begin position="359"/>
        <end position="431"/>
    </location>
</feature>
<feature type="region of interest" description="Disordered" evidence="1">
    <location>
        <begin position="876"/>
        <end position="910"/>
    </location>
</feature>
<sequence>MQVCHGAEAARGPHAPAHDNLLRCYALAHASFAEVRALVGSAAWLSPTPRPGPGPDCPAPAGPSPGHVHGPRCLAEARGSLQGALEALAAVAEEGQRLQVLVTECCDGGDLHSLLLRLWRQARRQPGRGVWLQASGGSGGSSAGGAPDRSCPPRPGPGPGLDPLATVQAALDVARGVATLHAAGLTHGRLEPRTVLCATYAMGTAGGLEAGSGLLDKPGRGQRGSSAEAPAVEQALAATQPPCQPGDAADVWRSVVATRGSLDAAQPGLCGGQGGGDAAPLGEPRAPQTRASQLKRGSRVAIGRQSYSVGIAAAAAAAAAAAVSGPYPPVPPAAAAAAARATVRATSIPGTLLTCRLVDATDGTGDPRPRPASARPREVPPAAVRTAAAAAACGTRASPPSTVPAAAWPESRPAGEHSLRSARAASSPAPDCLPLGIQSTPPASAAGACTHAPGGPVEAVPRGGSVAGGSGSGMGAEWRVPSVFDRSSTRGSTHQPFRGLTPDSLGPSIAGGGSSNGAARAHGASGEPRASRSGFLGRWHLPSWRLHASAPGRAPRQPSLAPDERPDYGPLGAQARPASVNALLQSPLSPGQHPATSAHAAPSGRTSLQGLAPDPLSACLTSVCGPMATASLHTATTASTASTATTATMLLSLPDGASRLPSGHSSSGLQVCLRPGSQLSRHLPLLGASNPPPTEGSGAPWEPLAPHYPSPPPSAASLSPVSVRSLAGSAAPMAIASRTAHVVSAAARDGKPQGPEHPAEPLKCTGPSRPHASSAAPPAPSAAAPQQGPQRPSASHPAAPQPAPVVSGHGPGLPPRSWVLKVSLPGMAPSGGSGQGPGLEAGAAGGALARHTCAWPALAYMAPEAAAALDGWPAAGPGMEGPAEEQAPSGAAGGGPGSKEGATCPGSPGAAAPPVGPAILMGLLSGDLDLALEWPEDVDPELAELGRACMRREPDSRPSAQEVVAALEGVLSRMGRTHPRP</sequence>
<evidence type="ECO:0000313" key="3">
    <source>
        <dbReference type="Proteomes" id="UP000612055"/>
    </source>
</evidence>
<evidence type="ECO:0000256" key="1">
    <source>
        <dbReference type="SAM" id="MobiDB-lite"/>
    </source>
</evidence>
<feature type="region of interest" description="Disordered" evidence="1">
    <location>
        <begin position="486"/>
        <end position="534"/>
    </location>
</feature>
<dbReference type="PANTHER" id="PTHR44329">
    <property type="entry name" value="SERINE/THREONINE-PROTEIN KINASE TNNI3K-RELATED"/>
    <property type="match status" value="1"/>
</dbReference>
<comment type="caution">
    <text evidence="2">The sequence shown here is derived from an EMBL/GenBank/DDBJ whole genome shotgun (WGS) entry which is preliminary data.</text>
</comment>
<feature type="compositionally biased region" description="Low complexity" evidence="1">
    <location>
        <begin position="380"/>
        <end position="400"/>
    </location>
</feature>
<feature type="compositionally biased region" description="Low complexity" evidence="1">
    <location>
        <begin position="876"/>
        <end position="890"/>
    </location>
</feature>
<dbReference type="PANTHER" id="PTHR44329:SF289">
    <property type="entry name" value="SERINE_THREONINE-PROTEIN KINASE VIK"/>
    <property type="match status" value="1"/>
</dbReference>
<dbReference type="EMBL" id="JAEHOE010000177">
    <property type="protein sequence ID" value="KAG2483406.1"/>
    <property type="molecule type" value="Genomic_DNA"/>
</dbReference>
<feature type="region of interest" description="Disordered" evidence="1">
    <location>
        <begin position="744"/>
        <end position="818"/>
    </location>
</feature>
<feature type="compositionally biased region" description="Low complexity" evidence="1">
    <location>
        <begin position="899"/>
        <end position="910"/>
    </location>
</feature>
<dbReference type="InterPro" id="IPR051681">
    <property type="entry name" value="Ser/Thr_Kinases-Pseudokinases"/>
</dbReference>
<feature type="region of interest" description="Disordered" evidence="1">
    <location>
        <begin position="266"/>
        <end position="297"/>
    </location>
</feature>
<dbReference type="GO" id="GO:0004674">
    <property type="term" value="F:protein serine/threonine kinase activity"/>
    <property type="evidence" value="ECO:0007669"/>
    <property type="project" value="TreeGrafter"/>
</dbReference>
<protein>
    <recommendedName>
        <fullName evidence="4">Protein kinase domain-containing protein</fullName>
    </recommendedName>
</protein>
<feature type="compositionally biased region" description="Low complexity" evidence="1">
    <location>
        <begin position="516"/>
        <end position="526"/>
    </location>
</feature>
<feature type="compositionally biased region" description="Pro residues" evidence="1">
    <location>
        <begin position="49"/>
        <end position="63"/>
    </location>
</feature>
<organism evidence="2 3">
    <name type="scientific">Edaphochlamys debaryana</name>
    <dbReference type="NCBI Taxonomy" id="47281"/>
    <lineage>
        <taxon>Eukaryota</taxon>
        <taxon>Viridiplantae</taxon>
        <taxon>Chlorophyta</taxon>
        <taxon>core chlorophytes</taxon>
        <taxon>Chlorophyceae</taxon>
        <taxon>CS clade</taxon>
        <taxon>Chlamydomonadales</taxon>
        <taxon>Chlamydomonadales incertae sedis</taxon>
        <taxon>Edaphochlamys</taxon>
    </lineage>
</organism>
<reference evidence="2" key="1">
    <citation type="journal article" date="2020" name="bioRxiv">
        <title>Comparative genomics of Chlamydomonas.</title>
        <authorList>
            <person name="Craig R.J."/>
            <person name="Hasan A.R."/>
            <person name="Ness R.W."/>
            <person name="Keightley P.D."/>
        </authorList>
    </citation>
    <scope>NUCLEOTIDE SEQUENCE</scope>
    <source>
        <strain evidence="2">CCAP 11/70</strain>
    </source>
</reference>
<feature type="compositionally biased region" description="Low complexity" evidence="1">
    <location>
        <begin position="766"/>
        <end position="798"/>
    </location>
</feature>